<sequence>MNTKKLTQLSTQHPRLTVRTLATLMAINDNGHGSIPVNTLPCHH</sequence>
<evidence type="ECO:0000313" key="2">
    <source>
        <dbReference type="Proteomes" id="UP001528823"/>
    </source>
</evidence>
<accession>A0ABT5UJZ7</accession>
<dbReference type="RefSeq" id="WP_274692140.1">
    <property type="nucleotide sequence ID" value="NZ_JAPMOU010000091.1"/>
</dbReference>
<name>A0ABT5UJZ7_9GAMM</name>
<dbReference type="Proteomes" id="UP001528823">
    <property type="component" value="Unassembled WGS sequence"/>
</dbReference>
<protein>
    <submittedName>
        <fullName evidence="1">Uncharacterized protein</fullName>
    </submittedName>
</protein>
<reference evidence="1 2" key="1">
    <citation type="submission" date="2022-11" db="EMBL/GenBank/DDBJ databases">
        <title>Spartinivicinus poritis sp. nov., isolated from scleractinian coral Porites lutea.</title>
        <authorList>
            <person name="Zhang G."/>
            <person name="Cai L."/>
            <person name="Wei Q."/>
        </authorList>
    </citation>
    <scope>NUCLEOTIDE SEQUENCE [LARGE SCALE GENOMIC DNA]</scope>
    <source>
        <strain evidence="1 2">A2-2</strain>
    </source>
</reference>
<gene>
    <name evidence="1" type="ORF">ORQ98_28120</name>
</gene>
<proteinExistence type="predicted"/>
<evidence type="ECO:0000313" key="1">
    <source>
        <dbReference type="EMBL" id="MDE1465837.1"/>
    </source>
</evidence>
<keyword evidence="2" id="KW-1185">Reference proteome</keyword>
<organism evidence="1 2">
    <name type="scientific">Spartinivicinus poritis</name>
    <dbReference type="NCBI Taxonomy" id="2994640"/>
    <lineage>
        <taxon>Bacteria</taxon>
        <taxon>Pseudomonadati</taxon>
        <taxon>Pseudomonadota</taxon>
        <taxon>Gammaproteobacteria</taxon>
        <taxon>Oceanospirillales</taxon>
        <taxon>Zooshikellaceae</taxon>
        <taxon>Spartinivicinus</taxon>
    </lineage>
</organism>
<comment type="caution">
    <text evidence="1">The sequence shown here is derived from an EMBL/GenBank/DDBJ whole genome shotgun (WGS) entry which is preliminary data.</text>
</comment>
<dbReference type="EMBL" id="JAPMOU010000091">
    <property type="protein sequence ID" value="MDE1465837.1"/>
    <property type="molecule type" value="Genomic_DNA"/>
</dbReference>